<evidence type="ECO:0000313" key="2">
    <source>
        <dbReference type="Proteomes" id="UP001341840"/>
    </source>
</evidence>
<keyword evidence="2" id="KW-1185">Reference proteome</keyword>
<protein>
    <submittedName>
        <fullName evidence="1">Uncharacterized protein</fullName>
    </submittedName>
</protein>
<proteinExistence type="predicted"/>
<dbReference type="Proteomes" id="UP001341840">
    <property type="component" value="Unassembled WGS sequence"/>
</dbReference>
<gene>
    <name evidence="1" type="ORF">PIB30_115064</name>
</gene>
<name>A0ABU6WZG7_9FABA</name>
<organism evidence="1 2">
    <name type="scientific">Stylosanthes scabra</name>
    <dbReference type="NCBI Taxonomy" id="79078"/>
    <lineage>
        <taxon>Eukaryota</taxon>
        <taxon>Viridiplantae</taxon>
        <taxon>Streptophyta</taxon>
        <taxon>Embryophyta</taxon>
        <taxon>Tracheophyta</taxon>
        <taxon>Spermatophyta</taxon>
        <taxon>Magnoliopsida</taxon>
        <taxon>eudicotyledons</taxon>
        <taxon>Gunneridae</taxon>
        <taxon>Pentapetalae</taxon>
        <taxon>rosids</taxon>
        <taxon>fabids</taxon>
        <taxon>Fabales</taxon>
        <taxon>Fabaceae</taxon>
        <taxon>Papilionoideae</taxon>
        <taxon>50 kb inversion clade</taxon>
        <taxon>dalbergioids sensu lato</taxon>
        <taxon>Dalbergieae</taxon>
        <taxon>Pterocarpus clade</taxon>
        <taxon>Stylosanthes</taxon>
    </lineage>
</organism>
<dbReference type="EMBL" id="JASCZI010192941">
    <property type="protein sequence ID" value="MED6191310.1"/>
    <property type="molecule type" value="Genomic_DNA"/>
</dbReference>
<feature type="non-terminal residue" evidence="1">
    <location>
        <position position="1"/>
    </location>
</feature>
<comment type="caution">
    <text evidence="1">The sequence shown here is derived from an EMBL/GenBank/DDBJ whole genome shotgun (WGS) entry which is preliminary data.</text>
</comment>
<evidence type="ECO:0000313" key="1">
    <source>
        <dbReference type="EMBL" id="MED6191310.1"/>
    </source>
</evidence>
<accession>A0ABU6WZG7</accession>
<sequence length="97" mass="11421">SFRCHGFSHGNTIMENQTIQRHFQSCKDMPMSNGGPNLIHQWPIPRRSENGSKTILRVRRFLIQKRLRQNGLFLWARDNGFLFGGLRYELGQINFVF</sequence>
<reference evidence="1 2" key="1">
    <citation type="journal article" date="2023" name="Plants (Basel)">
        <title>Bridging the Gap: Combining Genomics and Transcriptomics Approaches to Understand Stylosanthes scabra, an Orphan Legume from the Brazilian Caatinga.</title>
        <authorList>
            <person name="Ferreira-Neto J.R.C."/>
            <person name="da Silva M.D."/>
            <person name="Binneck E."/>
            <person name="de Melo N.F."/>
            <person name="da Silva R.H."/>
            <person name="de Melo A.L.T.M."/>
            <person name="Pandolfi V."/>
            <person name="Bustamante F.O."/>
            <person name="Brasileiro-Vidal A.C."/>
            <person name="Benko-Iseppon A.M."/>
        </authorList>
    </citation>
    <scope>NUCLEOTIDE SEQUENCE [LARGE SCALE GENOMIC DNA]</scope>
    <source>
        <tissue evidence="1">Leaves</tissue>
    </source>
</reference>